<feature type="region of interest" description="Disordered" evidence="4">
    <location>
        <begin position="596"/>
        <end position="621"/>
    </location>
</feature>
<dbReference type="Proteomes" id="UP000278907">
    <property type="component" value="Unassembled WGS sequence"/>
</dbReference>
<evidence type="ECO:0000256" key="4">
    <source>
        <dbReference type="SAM" id="MobiDB-lite"/>
    </source>
</evidence>
<dbReference type="SUPFAM" id="SSF56235">
    <property type="entry name" value="N-terminal nucleophile aminohydrolases (Ntn hydrolases)"/>
    <property type="match status" value="1"/>
</dbReference>
<dbReference type="Pfam" id="PF00733">
    <property type="entry name" value="Asn_synthase"/>
    <property type="match status" value="1"/>
</dbReference>
<keyword evidence="7" id="KW-1185">Reference proteome</keyword>
<dbReference type="EC" id="6.3.5.4" evidence="2"/>
<dbReference type="InterPro" id="IPR029055">
    <property type="entry name" value="Ntn_hydrolases_N"/>
</dbReference>
<protein>
    <recommendedName>
        <fullName evidence="2">asparagine synthase (glutamine-hydrolyzing)</fullName>
        <ecNumber evidence="2">6.3.5.4</ecNumber>
    </recommendedName>
</protein>
<comment type="pathway">
    <text evidence="1">Amino-acid biosynthesis; L-asparagine biosynthesis; L-asparagine from L-aspartate (L-Gln route): step 1/1.</text>
</comment>
<dbReference type="PANTHER" id="PTHR43284:SF1">
    <property type="entry name" value="ASPARAGINE SYNTHETASE"/>
    <property type="match status" value="1"/>
</dbReference>
<dbReference type="Gene3D" id="3.40.50.620">
    <property type="entry name" value="HUPs"/>
    <property type="match status" value="1"/>
</dbReference>
<evidence type="ECO:0000313" key="6">
    <source>
        <dbReference type="EMBL" id="RKI12968.1"/>
    </source>
</evidence>
<proteinExistence type="predicted"/>
<dbReference type="EMBL" id="RAWI01000043">
    <property type="protein sequence ID" value="RKI12968.1"/>
    <property type="molecule type" value="Genomic_DNA"/>
</dbReference>
<feature type="domain" description="Asparagine synthetase" evidence="5">
    <location>
        <begin position="251"/>
        <end position="510"/>
    </location>
</feature>
<sequence length="621" mass="68935">MVRGRWRTTCASTRGPCRRGRHEGGRTRWALEAPSRTGRRCMPGLTGVVGPEAGALLERMEARLYPVEGQGARRGAGPGFAFALRGTGGLRERAGVCLAFEGHVLGRPFGDEAVADALLDAFLERGERFLEGWDGSFQVFVRTPEATYLFMDPTASRRWFFRSGPWGIAFSPEVAPLRTLAPSPVDGANLAQFLVGGRFFAGHTLLAEVLQLLPGEHLVHRDGRVERRRTGSDTVRQDSGLFDVKATLTRLETALERAILQRWTQARAPALLLTGGWDSRFLFHTVARHVEDTSRLCTVTWGHDLRREGSDARVAHDIAKRFGTRHVELKRSVGQVPETFAAMFQAQSGMTELAFGHADELTLCQRLAERHGVGSLFRGDECFGPTGWNATTVGGVLARLSLPFTQDVAGHERWLVGGGEEAWAAREEQVRQRVAAAPQGLEALRDTLYFRERVPAFLHHLNYFKAHRLEVFNPLMDREVLALSRALPAAWRTDKRLFKDCYRRRFAKHLDIPFAESSNGVDWGRMLRRSPRVVAFLRSGLEALPSPLVPEVFVEQLDGLLRGAPAGAMPGGYRVAPEQLVMRAFVLGQWLRDSPTSEMANRSKNSRARAAPASEVNAKHA</sequence>
<evidence type="ECO:0000256" key="2">
    <source>
        <dbReference type="ARBA" id="ARBA00012737"/>
    </source>
</evidence>
<dbReference type="InterPro" id="IPR001962">
    <property type="entry name" value="Asn_synthase"/>
</dbReference>
<comment type="caution">
    <text evidence="6">The sequence shown here is derived from an EMBL/GenBank/DDBJ whole genome shotgun (WGS) entry which is preliminary data.</text>
</comment>
<organism evidence="6 7">
    <name type="scientific">Corallococcus praedator</name>
    <dbReference type="NCBI Taxonomy" id="2316724"/>
    <lineage>
        <taxon>Bacteria</taxon>
        <taxon>Pseudomonadati</taxon>
        <taxon>Myxococcota</taxon>
        <taxon>Myxococcia</taxon>
        <taxon>Myxococcales</taxon>
        <taxon>Cystobacterineae</taxon>
        <taxon>Myxococcaceae</taxon>
        <taxon>Corallococcus</taxon>
    </lineage>
</organism>
<accession>A0ABX9QN89</accession>
<evidence type="ECO:0000256" key="3">
    <source>
        <dbReference type="ARBA" id="ARBA00048741"/>
    </source>
</evidence>
<gene>
    <name evidence="6" type="ORF">D7Y13_08520</name>
</gene>
<dbReference type="PANTHER" id="PTHR43284">
    <property type="entry name" value="ASPARAGINE SYNTHETASE (GLUTAMINE-HYDROLYZING)"/>
    <property type="match status" value="1"/>
</dbReference>
<evidence type="ECO:0000256" key="1">
    <source>
        <dbReference type="ARBA" id="ARBA00005187"/>
    </source>
</evidence>
<feature type="compositionally biased region" description="Low complexity" evidence="4">
    <location>
        <begin position="600"/>
        <end position="614"/>
    </location>
</feature>
<dbReference type="Gene3D" id="3.60.20.10">
    <property type="entry name" value="Glutamine Phosphoribosylpyrophosphate, subunit 1, domain 1"/>
    <property type="match status" value="1"/>
</dbReference>
<evidence type="ECO:0000259" key="5">
    <source>
        <dbReference type="Pfam" id="PF00733"/>
    </source>
</evidence>
<dbReference type="InterPro" id="IPR051786">
    <property type="entry name" value="ASN_synthetase/amidase"/>
</dbReference>
<name>A0ABX9QN89_9BACT</name>
<reference evidence="6 7" key="1">
    <citation type="submission" date="2018-09" db="EMBL/GenBank/DDBJ databases">
        <authorList>
            <person name="Livingstone P.G."/>
            <person name="Whitworth D.E."/>
        </authorList>
    </citation>
    <scope>NUCLEOTIDE SEQUENCE [LARGE SCALE GENOMIC DNA]</scope>
    <source>
        <strain evidence="6 7">CA031B</strain>
    </source>
</reference>
<dbReference type="InterPro" id="IPR014729">
    <property type="entry name" value="Rossmann-like_a/b/a_fold"/>
</dbReference>
<evidence type="ECO:0000313" key="7">
    <source>
        <dbReference type="Proteomes" id="UP000278907"/>
    </source>
</evidence>
<comment type="catalytic activity">
    <reaction evidence="3">
        <text>L-aspartate + L-glutamine + ATP + H2O = L-asparagine + L-glutamate + AMP + diphosphate + H(+)</text>
        <dbReference type="Rhea" id="RHEA:12228"/>
        <dbReference type="ChEBI" id="CHEBI:15377"/>
        <dbReference type="ChEBI" id="CHEBI:15378"/>
        <dbReference type="ChEBI" id="CHEBI:29985"/>
        <dbReference type="ChEBI" id="CHEBI:29991"/>
        <dbReference type="ChEBI" id="CHEBI:30616"/>
        <dbReference type="ChEBI" id="CHEBI:33019"/>
        <dbReference type="ChEBI" id="CHEBI:58048"/>
        <dbReference type="ChEBI" id="CHEBI:58359"/>
        <dbReference type="ChEBI" id="CHEBI:456215"/>
        <dbReference type="EC" id="6.3.5.4"/>
    </reaction>
</comment>
<dbReference type="SUPFAM" id="SSF52402">
    <property type="entry name" value="Adenine nucleotide alpha hydrolases-like"/>
    <property type="match status" value="1"/>
</dbReference>